<comment type="subcellular location">
    <subcellularLocation>
        <location evidence="1">Cell inner membrane</location>
        <topology evidence="1">Multi-pass membrane protein</topology>
    </subcellularLocation>
    <subcellularLocation>
        <location evidence="9">Cell membrane</location>
        <topology evidence="9">Multi-pass membrane protein</topology>
    </subcellularLocation>
</comment>
<gene>
    <name evidence="11" type="ORF">C7374_105105</name>
</gene>
<organism evidence="11 12">
    <name type="scientific">Falsochrobactrum ovis</name>
    <dbReference type="NCBI Taxonomy" id="1293442"/>
    <lineage>
        <taxon>Bacteria</taxon>
        <taxon>Pseudomonadati</taxon>
        <taxon>Pseudomonadota</taxon>
        <taxon>Alphaproteobacteria</taxon>
        <taxon>Hyphomicrobiales</taxon>
        <taxon>Brucellaceae</taxon>
        <taxon>Falsochrobactrum</taxon>
    </lineage>
</organism>
<keyword evidence="6" id="KW-0029">Amino-acid transport</keyword>
<dbReference type="InterPro" id="IPR035906">
    <property type="entry name" value="MetI-like_sf"/>
</dbReference>
<evidence type="ECO:0000256" key="4">
    <source>
        <dbReference type="ARBA" id="ARBA00022475"/>
    </source>
</evidence>
<dbReference type="Proteomes" id="UP000249453">
    <property type="component" value="Unassembled WGS sequence"/>
</dbReference>
<keyword evidence="12" id="KW-1185">Reference proteome</keyword>
<comment type="similarity">
    <text evidence="2">Belongs to the binding-protein-dependent transport system permease family. HisMQ subfamily.</text>
</comment>
<evidence type="ECO:0000256" key="5">
    <source>
        <dbReference type="ARBA" id="ARBA00022692"/>
    </source>
</evidence>
<comment type="caution">
    <text evidence="11">The sequence shown here is derived from an EMBL/GenBank/DDBJ whole genome shotgun (WGS) entry which is preliminary data.</text>
</comment>
<dbReference type="InterPro" id="IPR010065">
    <property type="entry name" value="AA_ABC_transptr_permease_3TM"/>
</dbReference>
<evidence type="ECO:0000256" key="8">
    <source>
        <dbReference type="ARBA" id="ARBA00023136"/>
    </source>
</evidence>
<protein>
    <submittedName>
        <fullName evidence="11">General L-amino acid ABC transporter membrane protein</fullName>
    </submittedName>
</protein>
<dbReference type="PANTHER" id="PTHR30614">
    <property type="entry name" value="MEMBRANE COMPONENT OF AMINO ACID ABC TRANSPORTER"/>
    <property type="match status" value="1"/>
</dbReference>
<dbReference type="RefSeq" id="WP_111575221.1">
    <property type="nucleotide sequence ID" value="NZ_JBHEEY010000004.1"/>
</dbReference>
<evidence type="ECO:0000256" key="6">
    <source>
        <dbReference type="ARBA" id="ARBA00022970"/>
    </source>
</evidence>
<evidence type="ECO:0000256" key="7">
    <source>
        <dbReference type="ARBA" id="ARBA00022989"/>
    </source>
</evidence>
<keyword evidence="4" id="KW-1003">Cell membrane</keyword>
<evidence type="ECO:0000256" key="9">
    <source>
        <dbReference type="RuleBase" id="RU363032"/>
    </source>
</evidence>
<feature type="transmembrane region" description="Helical" evidence="9">
    <location>
        <begin position="267"/>
        <end position="286"/>
    </location>
</feature>
<keyword evidence="7 9" id="KW-1133">Transmembrane helix</keyword>
<feature type="transmembrane region" description="Helical" evidence="9">
    <location>
        <begin position="98"/>
        <end position="118"/>
    </location>
</feature>
<dbReference type="InterPro" id="IPR000515">
    <property type="entry name" value="MetI-like"/>
</dbReference>
<feature type="transmembrane region" description="Helical" evidence="9">
    <location>
        <begin position="368"/>
        <end position="389"/>
    </location>
</feature>
<dbReference type="Gene3D" id="1.10.3720.10">
    <property type="entry name" value="MetI-like"/>
    <property type="match status" value="2"/>
</dbReference>
<evidence type="ECO:0000256" key="1">
    <source>
        <dbReference type="ARBA" id="ARBA00004429"/>
    </source>
</evidence>
<keyword evidence="3 9" id="KW-0813">Transport</keyword>
<dbReference type="GO" id="GO:0022857">
    <property type="term" value="F:transmembrane transporter activity"/>
    <property type="evidence" value="ECO:0007669"/>
    <property type="project" value="InterPro"/>
</dbReference>
<sequence length="398" mass="43561">MASFSIREKTDLSRSAVPLLYDPRVRGIFYQLVVFTALVGFIYWIVGNTITNLQRANIASGFGFLSGRAGFDVSQSLIPYSSDSTYGRALLVGLLNTLYVAVLGIFAASIIGFLIGVGRLSQNWLIRKVCMVYVEIFRNIPPLLVIFFWYFGVLSVLPQARESVALPFGSYLNNRGFFFPGIIWGEGAWMIGAALIVAIILAFLVARWSRRRRMETGQSFHTVRAVLGLIIGLPLLALIFTGFPISFDFPQLGTFNLTGGSQVKPEFLALLLALSFYTAAFIAEIVRAGVLGVSKGQSEAAFALGLRQSATTRLVIVPQAMRIIIPPLSSQYLNLMKNSSLAIAIGYPDLVAIGGTILNQTGQSIEVVAIWMVIYLGISLITSGLMNWFNAKMALVER</sequence>
<feature type="transmembrane region" description="Helical" evidence="9">
    <location>
        <begin position="28"/>
        <end position="46"/>
    </location>
</feature>
<dbReference type="GO" id="GO:0043190">
    <property type="term" value="C:ATP-binding cassette (ABC) transporter complex"/>
    <property type="evidence" value="ECO:0007669"/>
    <property type="project" value="InterPro"/>
</dbReference>
<feature type="domain" description="ABC transmembrane type-1" evidence="10">
    <location>
        <begin position="94"/>
        <end position="386"/>
    </location>
</feature>
<evidence type="ECO:0000259" key="10">
    <source>
        <dbReference type="PROSITE" id="PS50928"/>
    </source>
</evidence>
<evidence type="ECO:0000313" key="11">
    <source>
        <dbReference type="EMBL" id="RAK29055.1"/>
    </source>
</evidence>
<evidence type="ECO:0000256" key="2">
    <source>
        <dbReference type="ARBA" id="ARBA00010072"/>
    </source>
</evidence>
<dbReference type="Pfam" id="PF00528">
    <property type="entry name" value="BPD_transp_1"/>
    <property type="match status" value="1"/>
</dbReference>
<dbReference type="SUPFAM" id="SSF161098">
    <property type="entry name" value="MetI-like"/>
    <property type="match status" value="2"/>
</dbReference>
<name>A0A364JVB1_9HYPH</name>
<keyword evidence="5 9" id="KW-0812">Transmembrane</keyword>
<evidence type="ECO:0000256" key="3">
    <source>
        <dbReference type="ARBA" id="ARBA00022448"/>
    </source>
</evidence>
<dbReference type="CDD" id="cd06261">
    <property type="entry name" value="TM_PBP2"/>
    <property type="match status" value="1"/>
</dbReference>
<evidence type="ECO:0000313" key="12">
    <source>
        <dbReference type="Proteomes" id="UP000249453"/>
    </source>
</evidence>
<keyword evidence="8 9" id="KW-0472">Membrane</keyword>
<feature type="transmembrane region" description="Helical" evidence="9">
    <location>
        <begin position="139"/>
        <end position="157"/>
    </location>
</feature>
<dbReference type="GO" id="GO:0006865">
    <property type="term" value="P:amino acid transport"/>
    <property type="evidence" value="ECO:0007669"/>
    <property type="project" value="UniProtKB-KW"/>
</dbReference>
<dbReference type="OrthoDB" id="9808531at2"/>
<reference evidence="11 12" key="1">
    <citation type="submission" date="2018-06" db="EMBL/GenBank/DDBJ databases">
        <title>Genomic Encyclopedia of Type Strains, Phase IV (KMG-IV): sequencing the most valuable type-strain genomes for metagenomic binning, comparative biology and taxonomic classification.</title>
        <authorList>
            <person name="Goeker M."/>
        </authorList>
    </citation>
    <scope>NUCLEOTIDE SEQUENCE [LARGE SCALE GENOMIC DNA]</scope>
    <source>
        <strain evidence="11 12">DSM 26720</strain>
    </source>
</reference>
<dbReference type="AlphaFoldDB" id="A0A364JVB1"/>
<dbReference type="EMBL" id="QLMK01000005">
    <property type="protein sequence ID" value="RAK29055.1"/>
    <property type="molecule type" value="Genomic_DNA"/>
</dbReference>
<dbReference type="NCBIfam" id="TIGR01726">
    <property type="entry name" value="HEQRo_perm_3TM"/>
    <property type="match status" value="1"/>
</dbReference>
<dbReference type="InterPro" id="IPR043429">
    <property type="entry name" value="ArtM/GltK/GlnP/TcyL/YhdX-like"/>
</dbReference>
<feature type="transmembrane region" description="Helical" evidence="9">
    <location>
        <begin position="226"/>
        <end position="247"/>
    </location>
</feature>
<accession>A0A364JVB1</accession>
<dbReference type="PROSITE" id="PS50928">
    <property type="entry name" value="ABC_TM1"/>
    <property type="match status" value="1"/>
</dbReference>
<dbReference type="PANTHER" id="PTHR30614:SF37">
    <property type="entry name" value="AMINO-ACID ABC TRANSPORTER PERMEASE PROTEIN YHDX-RELATED"/>
    <property type="match status" value="1"/>
</dbReference>
<feature type="transmembrane region" description="Helical" evidence="9">
    <location>
        <begin position="177"/>
        <end position="205"/>
    </location>
</feature>
<proteinExistence type="inferred from homology"/>
<feature type="transmembrane region" description="Helical" evidence="9">
    <location>
        <begin position="341"/>
        <end position="362"/>
    </location>
</feature>